<evidence type="ECO:0000256" key="3">
    <source>
        <dbReference type="ARBA" id="ARBA00023163"/>
    </source>
</evidence>
<protein>
    <submittedName>
        <fullName evidence="7">DNA-binding response regulator</fullName>
    </submittedName>
</protein>
<dbReference type="CDD" id="cd06170">
    <property type="entry name" value="LuxR_C_like"/>
    <property type="match status" value="1"/>
</dbReference>
<dbReference type="SUPFAM" id="SSF52172">
    <property type="entry name" value="CheY-like"/>
    <property type="match status" value="1"/>
</dbReference>
<evidence type="ECO:0000256" key="1">
    <source>
        <dbReference type="ARBA" id="ARBA00023015"/>
    </source>
</evidence>
<gene>
    <name evidence="7" type="primary">fixJ</name>
    <name evidence="7" type="ORF">B7Z12_00140</name>
</gene>
<dbReference type="Pfam" id="PF00072">
    <property type="entry name" value="Response_reg"/>
    <property type="match status" value="1"/>
</dbReference>
<dbReference type="InterPro" id="IPR000792">
    <property type="entry name" value="Tscrpt_reg_LuxR_C"/>
</dbReference>
<dbReference type="SUPFAM" id="SSF46894">
    <property type="entry name" value="C-terminal effector domain of the bipartite response regulators"/>
    <property type="match status" value="1"/>
</dbReference>
<keyword evidence="4" id="KW-0597">Phosphoprotein</keyword>
<dbReference type="AlphaFoldDB" id="A0A258DH55"/>
<dbReference type="PRINTS" id="PR00038">
    <property type="entry name" value="HTHLUXR"/>
</dbReference>
<dbReference type="GO" id="GO:0003677">
    <property type="term" value="F:DNA binding"/>
    <property type="evidence" value="ECO:0007669"/>
    <property type="project" value="UniProtKB-KW"/>
</dbReference>
<feature type="modified residue" description="4-aspartylphosphate" evidence="4">
    <location>
        <position position="55"/>
    </location>
</feature>
<dbReference type="InterPro" id="IPR036388">
    <property type="entry name" value="WH-like_DNA-bd_sf"/>
</dbReference>
<dbReference type="InterPro" id="IPR016032">
    <property type="entry name" value="Sig_transdc_resp-reg_C-effctor"/>
</dbReference>
<evidence type="ECO:0000259" key="6">
    <source>
        <dbReference type="PROSITE" id="PS50110"/>
    </source>
</evidence>
<evidence type="ECO:0000313" key="8">
    <source>
        <dbReference type="Proteomes" id="UP000215616"/>
    </source>
</evidence>
<evidence type="ECO:0000313" key="7">
    <source>
        <dbReference type="EMBL" id="OYX06573.1"/>
    </source>
</evidence>
<dbReference type="PROSITE" id="PS00622">
    <property type="entry name" value="HTH_LUXR_1"/>
    <property type="match status" value="1"/>
</dbReference>
<dbReference type="Gene3D" id="3.40.50.2300">
    <property type="match status" value="1"/>
</dbReference>
<dbReference type="PANTHER" id="PTHR44688:SF16">
    <property type="entry name" value="DNA-BINDING TRANSCRIPTIONAL ACTIVATOR DEVR_DOSR"/>
    <property type="match status" value="1"/>
</dbReference>
<dbReference type="SMART" id="SM00448">
    <property type="entry name" value="REC"/>
    <property type="match status" value="1"/>
</dbReference>
<name>A0A258DH55_CAUVI</name>
<keyword evidence="1" id="KW-0805">Transcription regulation</keyword>
<dbReference type="Proteomes" id="UP000215616">
    <property type="component" value="Unassembled WGS sequence"/>
</dbReference>
<dbReference type="EMBL" id="NCDQ01000001">
    <property type="protein sequence ID" value="OYX06573.1"/>
    <property type="molecule type" value="Genomic_DNA"/>
</dbReference>
<feature type="domain" description="Response regulatory" evidence="6">
    <location>
        <begin position="6"/>
        <end position="120"/>
    </location>
</feature>
<dbReference type="GO" id="GO:0000160">
    <property type="term" value="P:phosphorelay signal transduction system"/>
    <property type="evidence" value="ECO:0007669"/>
    <property type="project" value="InterPro"/>
</dbReference>
<dbReference type="InterPro" id="IPR011006">
    <property type="entry name" value="CheY-like_superfamily"/>
</dbReference>
<evidence type="ECO:0000256" key="2">
    <source>
        <dbReference type="ARBA" id="ARBA00023125"/>
    </source>
</evidence>
<evidence type="ECO:0000256" key="4">
    <source>
        <dbReference type="PROSITE-ProRule" id="PRU00169"/>
    </source>
</evidence>
<accession>A0A258DH55</accession>
<dbReference type="PROSITE" id="PS50110">
    <property type="entry name" value="RESPONSE_REGULATORY"/>
    <property type="match status" value="1"/>
</dbReference>
<comment type="caution">
    <text evidence="7">The sequence shown here is derived from an EMBL/GenBank/DDBJ whole genome shotgun (WGS) entry which is preliminary data.</text>
</comment>
<feature type="domain" description="HTH luxR-type" evidence="5">
    <location>
        <begin position="136"/>
        <end position="201"/>
    </location>
</feature>
<evidence type="ECO:0000259" key="5">
    <source>
        <dbReference type="PROSITE" id="PS50043"/>
    </source>
</evidence>
<dbReference type="SMART" id="SM00421">
    <property type="entry name" value="HTH_LUXR"/>
    <property type="match status" value="1"/>
</dbReference>
<sequence>MGDKRVVHIVDDEETIQRSVGFMLRATGFSVETYPSGTAFVAVATQAKIGCVILDMQMPGLGGLEVQVALADIGVDMPVVVLTGNGDVALAVRAMRAGAVDFLAKPVEKAMLLEALHRGFARIDRADGRAAEEAEAQGRVEALSPRERDVLEGLAQGRANKAIAYDLGISSRTVEVCRASLARKLGVQTLAQTLRIAFAAGMGRPPRA</sequence>
<dbReference type="Pfam" id="PF00196">
    <property type="entry name" value="GerE"/>
    <property type="match status" value="1"/>
</dbReference>
<reference evidence="7 8" key="1">
    <citation type="submission" date="2017-03" db="EMBL/GenBank/DDBJ databases">
        <title>Lifting the veil on microbial sulfur biogeochemistry in mining wastewaters.</title>
        <authorList>
            <person name="Kantor R.S."/>
            <person name="Colenbrander Nelson T."/>
            <person name="Marshall S."/>
            <person name="Bennett D."/>
            <person name="Apte S."/>
            <person name="Camacho D."/>
            <person name="Thomas B.C."/>
            <person name="Warren L.A."/>
            <person name="Banfield J.F."/>
        </authorList>
    </citation>
    <scope>NUCLEOTIDE SEQUENCE [LARGE SCALE GENOMIC DNA]</scope>
    <source>
        <strain evidence="7">32-67-7</strain>
    </source>
</reference>
<dbReference type="GO" id="GO:0006355">
    <property type="term" value="P:regulation of DNA-templated transcription"/>
    <property type="evidence" value="ECO:0007669"/>
    <property type="project" value="InterPro"/>
</dbReference>
<organism evidence="7 8">
    <name type="scientific">Caulobacter vibrioides</name>
    <name type="common">Caulobacter crescentus</name>
    <dbReference type="NCBI Taxonomy" id="155892"/>
    <lineage>
        <taxon>Bacteria</taxon>
        <taxon>Pseudomonadati</taxon>
        <taxon>Pseudomonadota</taxon>
        <taxon>Alphaproteobacteria</taxon>
        <taxon>Caulobacterales</taxon>
        <taxon>Caulobacteraceae</taxon>
        <taxon>Caulobacter</taxon>
    </lineage>
</organism>
<dbReference type="InterPro" id="IPR001789">
    <property type="entry name" value="Sig_transdc_resp-reg_receiver"/>
</dbReference>
<proteinExistence type="predicted"/>
<dbReference type="PROSITE" id="PS50043">
    <property type="entry name" value="HTH_LUXR_2"/>
    <property type="match status" value="1"/>
</dbReference>
<dbReference type="Gene3D" id="1.10.10.10">
    <property type="entry name" value="Winged helix-like DNA-binding domain superfamily/Winged helix DNA-binding domain"/>
    <property type="match status" value="1"/>
</dbReference>
<keyword evidence="3" id="KW-0804">Transcription</keyword>
<dbReference type="PANTHER" id="PTHR44688">
    <property type="entry name" value="DNA-BINDING TRANSCRIPTIONAL ACTIVATOR DEVR_DOSR"/>
    <property type="match status" value="1"/>
</dbReference>
<keyword evidence="2 7" id="KW-0238">DNA-binding</keyword>